<dbReference type="GO" id="GO:0000981">
    <property type="term" value="F:DNA-binding transcription factor activity, RNA polymerase II-specific"/>
    <property type="evidence" value="ECO:0007669"/>
    <property type="project" value="TreeGrafter"/>
</dbReference>
<dbReference type="InterPro" id="IPR056436">
    <property type="entry name" value="Znf-C2H2_ZIC1-5/GLI1-3-like"/>
</dbReference>
<dbReference type="FunFam" id="3.30.160.60:FF:000125">
    <property type="entry name" value="Putative zinc finger protein 143"/>
    <property type="match status" value="1"/>
</dbReference>
<organism evidence="10 11">
    <name type="scientific">Linnemannia exigua</name>
    <dbReference type="NCBI Taxonomy" id="604196"/>
    <lineage>
        <taxon>Eukaryota</taxon>
        <taxon>Fungi</taxon>
        <taxon>Fungi incertae sedis</taxon>
        <taxon>Mucoromycota</taxon>
        <taxon>Mortierellomycotina</taxon>
        <taxon>Mortierellomycetes</taxon>
        <taxon>Mortierellales</taxon>
        <taxon>Mortierellaceae</taxon>
        <taxon>Linnemannia</taxon>
    </lineage>
</organism>
<dbReference type="PROSITE" id="PS50157">
    <property type="entry name" value="ZINC_FINGER_C2H2_2"/>
    <property type="match status" value="2"/>
</dbReference>
<feature type="compositionally biased region" description="Basic residues" evidence="8">
    <location>
        <begin position="695"/>
        <end position="707"/>
    </location>
</feature>
<evidence type="ECO:0000256" key="6">
    <source>
        <dbReference type="ARBA" id="ARBA00023242"/>
    </source>
</evidence>
<proteinExistence type="predicted"/>
<feature type="compositionally biased region" description="Low complexity" evidence="8">
    <location>
        <begin position="803"/>
        <end position="828"/>
    </location>
</feature>
<feature type="compositionally biased region" description="Low complexity" evidence="8">
    <location>
        <begin position="645"/>
        <end position="664"/>
    </location>
</feature>
<dbReference type="SUPFAM" id="SSF57667">
    <property type="entry name" value="beta-beta-alpha zinc fingers"/>
    <property type="match status" value="2"/>
</dbReference>
<protein>
    <recommendedName>
        <fullName evidence="9">C2H2-type domain-containing protein</fullName>
    </recommendedName>
</protein>
<feature type="compositionally biased region" description="Low complexity" evidence="8">
    <location>
        <begin position="672"/>
        <end position="694"/>
    </location>
</feature>
<dbReference type="GO" id="GO:0000978">
    <property type="term" value="F:RNA polymerase II cis-regulatory region sequence-specific DNA binding"/>
    <property type="evidence" value="ECO:0007669"/>
    <property type="project" value="TreeGrafter"/>
</dbReference>
<feature type="region of interest" description="Disordered" evidence="8">
    <location>
        <begin position="645"/>
        <end position="838"/>
    </location>
</feature>
<gene>
    <name evidence="10" type="ORF">BGZ95_006587</name>
</gene>
<evidence type="ECO:0000256" key="5">
    <source>
        <dbReference type="ARBA" id="ARBA00022833"/>
    </source>
</evidence>
<feature type="domain" description="C2H2-type" evidence="9">
    <location>
        <begin position="287"/>
        <end position="316"/>
    </location>
</feature>
<dbReference type="GO" id="GO:0008270">
    <property type="term" value="F:zinc ion binding"/>
    <property type="evidence" value="ECO:0007669"/>
    <property type="project" value="UniProtKB-KW"/>
</dbReference>
<keyword evidence="2" id="KW-0479">Metal-binding</keyword>
<reference evidence="10" key="1">
    <citation type="journal article" date="2020" name="Fungal Divers.">
        <title>Resolving the Mortierellaceae phylogeny through synthesis of multi-gene phylogenetics and phylogenomics.</title>
        <authorList>
            <person name="Vandepol N."/>
            <person name="Liber J."/>
            <person name="Desiro A."/>
            <person name="Na H."/>
            <person name="Kennedy M."/>
            <person name="Barry K."/>
            <person name="Grigoriev I.V."/>
            <person name="Miller A.N."/>
            <person name="O'Donnell K."/>
            <person name="Stajich J.E."/>
            <person name="Bonito G."/>
        </authorList>
    </citation>
    <scope>NUCLEOTIDE SEQUENCE</scope>
    <source>
        <strain evidence="10">NRRL 28262</strain>
    </source>
</reference>
<comment type="caution">
    <text evidence="10">The sequence shown here is derived from an EMBL/GenBank/DDBJ whole genome shotgun (WGS) entry which is preliminary data.</text>
</comment>
<evidence type="ECO:0000256" key="3">
    <source>
        <dbReference type="ARBA" id="ARBA00022737"/>
    </source>
</evidence>
<evidence type="ECO:0000256" key="4">
    <source>
        <dbReference type="ARBA" id="ARBA00022771"/>
    </source>
</evidence>
<dbReference type="PROSITE" id="PS00028">
    <property type="entry name" value="ZINC_FINGER_C2H2_1"/>
    <property type="match status" value="2"/>
</dbReference>
<keyword evidence="5" id="KW-0862">Zinc</keyword>
<name>A0AAD4H9D0_9FUNG</name>
<evidence type="ECO:0000256" key="1">
    <source>
        <dbReference type="ARBA" id="ARBA00004123"/>
    </source>
</evidence>
<dbReference type="PANTHER" id="PTHR45718">
    <property type="entry name" value="TRANSCRIPTIONAL ACTIVATOR CUBITUS INTERRUPTUS"/>
    <property type="match status" value="1"/>
</dbReference>
<dbReference type="InterPro" id="IPR036236">
    <property type="entry name" value="Znf_C2H2_sf"/>
</dbReference>
<feature type="compositionally biased region" description="Polar residues" evidence="8">
    <location>
        <begin position="385"/>
        <end position="403"/>
    </location>
</feature>
<dbReference type="InterPro" id="IPR013087">
    <property type="entry name" value="Znf_C2H2_type"/>
</dbReference>
<feature type="compositionally biased region" description="Low complexity" evidence="8">
    <location>
        <begin position="721"/>
        <end position="754"/>
    </location>
</feature>
<sequence length="861" mass="97029">MRDRDATGNNNNSSNNSSQDITSITELQSMLARFWEAHSRQFKEIEGSLTSQLSTLIQKNGFLCQKIENLQRNNTDLEYKFSITTSELERARREYSELHAKYELRSANYKDLKDVCYQLDAQLNKKNGASPTGGAGGEESSSFLSRIELSSSSDRKKRRMSVDIADDDSDSGGGYMPYEETAPAEGSMVAPNTRAMMPLPSAAAAQRALSPPSITATQSTWTCLWKNCNQVFTALDWLVGHVEEFHIGLGKSQYTCEWENCVVKQKPFHKHHQVIRHMRTHTGEKPFVCTIDGCGKKFARSDSLLEHSRKHNGTPVDYYKMLEISSQREHDAKHLDGLMLHLDTIQEQPSSMYNDDSHHHHRHHQQQQQQRPQSALDGGAEDSLQDGTPNDQAIESRSLSPNDEQAAAVVRDQSRAEQNQSRASRREDGSSEPMETDSADRPNQGPKAETEAAQGSMTTTVGPDSRSPTNVHSRDHPSSSSSHGRVTSNYMGQVLPHRPMQNPQQQPFHFPGMPSDMKPLHKTRGHAHTASLGLSRMEIRDPPRPKEFGHSHSRSMDYGRGMGMDMRQHHHQQQQPYRPHEYGHSQTPSLDFSRVDMHSQHQHQLQHNSHRKDRGHSHTPSLEMPPIPGQQMHRLDDRRQAQMQGNYPLQQQQQQQQNGMSQGDQQRHHMMQHQQFQQHQQQQQQQHQQQQQQHRYPHSHSHSHSHSFSHPGSSHSKEQEQAYYHAQQQQKHHLQQQQQQQQQKELIQMQQQQQRSVAPQSTEQQHASDQSGPKTAPSSIERPPSTLPAEPSESPIPSPTPRTPHSATSTASTSAPASASSSTTTAGPEETMALAASEMCARSSVGPMEHDAASQSVVAVL</sequence>
<dbReference type="PANTHER" id="PTHR45718:SF4">
    <property type="entry name" value="TRANSCRIPTIONAL ACTIVATOR CUBITUS INTERRUPTUS"/>
    <property type="match status" value="1"/>
</dbReference>
<evidence type="ECO:0000313" key="11">
    <source>
        <dbReference type="Proteomes" id="UP001194580"/>
    </source>
</evidence>
<dbReference type="AlphaFoldDB" id="A0AAD4H9D0"/>
<feature type="region of interest" description="Disordered" evidence="8">
    <location>
        <begin position="349"/>
        <end position="631"/>
    </location>
</feature>
<keyword evidence="11" id="KW-1185">Reference proteome</keyword>
<feature type="compositionally biased region" description="Polar residues" evidence="8">
    <location>
        <begin position="755"/>
        <end position="778"/>
    </location>
</feature>
<evidence type="ECO:0000256" key="7">
    <source>
        <dbReference type="PROSITE-ProRule" id="PRU00042"/>
    </source>
</evidence>
<dbReference type="EMBL" id="JAAAIL010000308">
    <property type="protein sequence ID" value="KAG0277060.1"/>
    <property type="molecule type" value="Genomic_DNA"/>
</dbReference>
<accession>A0AAD4H9D0</accession>
<keyword evidence="3" id="KW-0677">Repeat</keyword>
<feature type="compositionally biased region" description="Low complexity" evidence="8">
    <location>
        <begin position="138"/>
        <end position="152"/>
    </location>
</feature>
<dbReference type="Proteomes" id="UP001194580">
    <property type="component" value="Unassembled WGS sequence"/>
</dbReference>
<evidence type="ECO:0000256" key="2">
    <source>
        <dbReference type="ARBA" id="ARBA00022723"/>
    </source>
</evidence>
<comment type="subcellular location">
    <subcellularLocation>
        <location evidence="1">Nucleus</location>
    </subcellularLocation>
</comment>
<keyword evidence="4 7" id="KW-0863">Zinc-finger</keyword>
<evidence type="ECO:0000313" key="10">
    <source>
        <dbReference type="EMBL" id="KAG0277060.1"/>
    </source>
</evidence>
<keyword evidence="6" id="KW-0539">Nucleus</keyword>
<feature type="compositionally biased region" description="Basic residues" evidence="8">
    <location>
        <begin position="608"/>
        <end position="617"/>
    </location>
</feature>
<dbReference type="GO" id="GO:0005634">
    <property type="term" value="C:nucleus"/>
    <property type="evidence" value="ECO:0007669"/>
    <property type="project" value="UniProtKB-SubCell"/>
</dbReference>
<feature type="compositionally biased region" description="Polar residues" evidence="8">
    <location>
        <begin position="453"/>
        <end position="471"/>
    </location>
</feature>
<feature type="domain" description="C2H2-type" evidence="9">
    <location>
        <begin position="254"/>
        <end position="286"/>
    </location>
</feature>
<feature type="compositionally biased region" description="Basic and acidic residues" evidence="8">
    <location>
        <begin position="537"/>
        <end position="557"/>
    </location>
</feature>
<feature type="region of interest" description="Disordered" evidence="8">
    <location>
        <begin position="126"/>
        <end position="185"/>
    </location>
</feature>
<dbReference type="InterPro" id="IPR043359">
    <property type="entry name" value="GLI-like"/>
</dbReference>
<evidence type="ECO:0000256" key="8">
    <source>
        <dbReference type="SAM" id="MobiDB-lite"/>
    </source>
</evidence>
<feature type="compositionally biased region" description="Low complexity" evidence="8">
    <location>
        <begin position="9"/>
        <end position="18"/>
    </location>
</feature>
<dbReference type="Pfam" id="PF23561">
    <property type="entry name" value="zf-C2H2_15"/>
    <property type="match status" value="1"/>
</dbReference>
<evidence type="ECO:0000259" key="9">
    <source>
        <dbReference type="PROSITE" id="PS50157"/>
    </source>
</evidence>
<feature type="region of interest" description="Disordered" evidence="8">
    <location>
        <begin position="1"/>
        <end position="21"/>
    </location>
</feature>
<dbReference type="SMART" id="SM00355">
    <property type="entry name" value="ZnF_C2H2"/>
    <property type="match status" value="3"/>
</dbReference>
<dbReference type="Gene3D" id="3.30.160.60">
    <property type="entry name" value="Classic Zinc Finger"/>
    <property type="match status" value="2"/>
</dbReference>